<dbReference type="EMBL" id="JBHSIS010000003">
    <property type="protein sequence ID" value="MFC4853153.1"/>
    <property type="molecule type" value="Genomic_DNA"/>
</dbReference>
<dbReference type="InterPro" id="IPR048152">
    <property type="entry name" value="AMED_5909-like"/>
</dbReference>
<organism evidence="1 2">
    <name type="scientific">Actinophytocola glycyrrhizae</name>
    <dbReference type="NCBI Taxonomy" id="2044873"/>
    <lineage>
        <taxon>Bacteria</taxon>
        <taxon>Bacillati</taxon>
        <taxon>Actinomycetota</taxon>
        <taxon>Actinomycetes</taxon>
        <taxon>Pseudonocardiales</taxon>
        <taxon>Pseudonocardiaceae</taxon>
    </lineage>
</organism>
<gene>
    <name evidence="1" type="ORF">ACFPCV_06540</name>
</gene>
<dbReference type="RefSeq" id="WP_378055130.1">
    <property type="nucleotide sequence ID" value="NZ_JBHSIS010000003.1"/>
</dbReference>
<name>A0ABV9RX23_9PSEU</name>
<keyword evidence="2" id="KW-1185">Reference proteome</keyword>
<comment type="caution">
    <text evidence="1">The sequence shown here is derived from an EMBL/GenBank/DDBJ whole genome shotgun (WGS) entry which is preliminary data.</text>
</comment>
<evidence type="ECO:0000313" key="1">
    <source>
        <dbReference type="EMBL" id="MFC4853153.1"/>
    </source>
</evidence>
<accession>A0ABV9RX23</accession>
<sequence length="82" mass="9550">MAQQVVPSSLFEAREVLWRQRPSREAAPSEWVAFHRRSAEVYAATAKVDVRHRHEATQYAAVEIRRAREIEHRLDPSVDDEP</sequence>
<proteinExistence type="predicted"/>
<protein>
    <submittedName>
        <fullName evidence="1">AMED_5909 family protein</fullName>
    </submittedName>
</protein>
<evidence type="ECO:0000313" key="2">
    <source>
        <dbReference type="Proteomes" id="UP001595859"/>
    </source>
</evidence>
<dbReference type="Proteomes" id="UP001595859">
    <property type="component" value="Unassembled WGS sequence"/>
</dbReference>
<reference evidence="2" key="1">
    <citation type="journal article" date="2019" name="Int. J. Syst. Evol. Microbiol.">
        <title>The Global Catalogue of Microorganisms (GCM) 10K type strain sequencing project: providing services to taxonomists for standard genome sequencing and annotation.</title>
        <authorList>
            <consortium name="The Broad Institute Genomics Platform"/>
            <consortium name="The Broad Institute Genome Sequencing Center for Infectious Disease"/>
            <person name="Wu L."/>
            <person name="Ma J."/>
        </authorList>
    </citation>
    <scope>NUCLEOTIDE SEQUENCE [LARGE SCALE GENOMIC DNA]</scope>
    <source>
        <strain evidence="2">ZS-22-S1</strain>
    </source>
</reference>
<dbReference type="NCBIfam" id="NF041510">
    <property type="entry name" value="AMED_5909_fam"/>
    <property type="match status" value="1"/>
</dbReference>